<keyword evidence="2" id="KW-1185">Reference proteome</keyword>
<reference evidence="3" key="2">
    <citation type="submission" date="2016-06" db="UniProtKB">
        <authorList>
            <consortium name="WormBaseParasite"/>
        </authorList>
    </citation>
    <scope>IDENTIFICATION</scope>
</reference>
<dbReference type="Proteomes" id="UP000050741">
    <property type="component" value="Unassembled WGS sequence"/>
</dbReference>
<reference evidence="2" key="1">
    <citation type="submission" date="2014-05" db="EMBL/GenBank/DDBJ databases">
        <title>The genome and life-stage specific transcriptomes of Globodera pallida elucidate key aspects of plant parasitism by a cyst nematode.</title>
        <authorList>
            <person name="Cotton J.A."/>
            <person name="Lilley C.J."/>
            <person name="Jones L.M."/>
            <person name="Kikuchi T."/>
            <person name="Reid A.J."/>
            <person name="Thorpe P."/>
            <person name="Tsai I.J."/>
            <person name="Beasley H."/>
            <person name="Blok V."/>
            <person name="Cock P.J.A."/>
            <person name="Van den Akker S.E."/>
            <person name="Holroyd N."/>
            <person name="Hunt M."/>
            <person name="Mantelin S."/>
            <person name="Naghra H."/>
            <person name="Pain A."/>
            <person name="Palomares-Rius J.E."/>
            <person name="Zarowiecki M."/>
            <person name="Berriman M."/>
            <person name="Jones J.T."/>
            <person name="Urwin P.E."/>
        </authorList>
    </citation>
    <scope>NUCLEOTIDE SEQUENCE [LARGE SCALE GENOMIC DNA]</scope>
    <source>
        <strain evidence="2">Lindley</strain>
    </source>
</reference>
<sequence length="263" mass="30052">DDTKVRETKRDEKKNERKNDRNATTAPASAKPTESSKKPEVNKKPEAEKNAKPESKKIVKTETIKAKQETAVPKKPEMEKPKLEQYNNHVSVEEDEWSYEYRKAYQVKPPHYLLRHSKKFVDDEGTSASVGCEPNWRCSFCLGLLDDDELLEKIADEAAHQLRREGHEAVNFVLALNVPMSVLLREAVVERLVEPAWSPMSMSPKELLSRQLMAKISKTTGLRPSLNSDLILTVTLENDEFVQADFDFLVLNFSHEFMRAPGE</sequence>
<protein>
    <submittedName>
        <fullName evidence="3">Radical SAM protein</fullName>
    </submittedName>
</protein>
<name>A0A183CQK4_GLOPA</name>
<feature type="compositionally biased region" description="Basic and acidic residues" evidence="1">
    <location>
        <begin position="1"/>
        <end position="21"/>
    </location>
</feature>
<feature type="compositionally biased region" description="Basic and acidic residues" evidence="1">
    <location>
        <begin position="34"/>
        <end position="79"/>
    </location>
</feature>
<evidence type="ECO:0000256" key="1">
    <source>
        <dbReference type="SAM" id="MobiDB-lite"/>
    </source>
</evidence>
<dbReference type="WBParaSite" id="GPLIN_001516200">
    <property type="protein sequence ID" value="GPLIN_001516200"/>
    <property type="gene ID" value="GPLIN_001516200"/>
</dbReference>
<evidence type="ECO:0000313" key="2">
    <source>
        <dbReference type="Proteomes" id="UP000050741"/>
    </source>
</evidence>
<proteinExistence type="predicted"/>
<dbReference type="AlphaFoldDB" id="A0A183CQK4"/>
<accession>A0A183CQK4</accession>
<feature type="region of interest" description="Disordered" evidence="1">
    <location>
        <begin position="1"/>
        <end position="79"/>
    </location>
</feature>
<evidence type="ECO:0000313" key="3">
    <source>
        <dbReference type="WBParaSite" id="GPLIN_001516200"/>
    </source>
</evidence>
<organism evidence="2 3">
    <name type="scientific">Globodera pallida</name>
    <name type="common">Potato cyst nematode worm</name>
    <name type="synonym">Heterodera pallida</name>
    <dbReference type="NCBI Taxonomy" id="36090"/>
    <lineage>
        <taxon>Eukaryota</taxon>
        <taxon>Metazoa</taxon>
        <taxon>Ecdysozoa</taxon>
        <taxon>Nematoda</taxon>
        <taxon>Chromadorea</taxon>
        <taxon>Rhabditida</taxon>
        <taxon>Tylenchina</taxon>
        <taxon>Tylenchomorpha</taxon>
        <taxon>Tylenchoidea</taxon>
        <taxon>Heteroderidae</taxon>
        <taxon>Heteroderinae</taxon>
        <taxon>Globodera</taxon>
    </lineage>
</organism>